<organism evidence="1 2">
    <name type="scientific">candidate division WWE3 bacterium GW2011_GWB1_41_6</name>
    <dbReference type="NCBI Taxonomy" id="1619112"/>
    <lineage>
        <taxon>Bacteria</taxon>
        <taxon>Katanobacteria</taxon>
    </lineage>
</organism>
<dbReference type="EMBL" id="LCBS01000018">
    <property type="protein sequence ID" value="KKS16572.1"/>
    <property type="molecule type" value="Genomic_DNA"/>
</dbReference>
<accession>A0A0G0WWP8</accession>
<dbReference type="Proteomes" id="UP000034163">
    <property type="component" value="Unassembled WGS sequence"/>
</dbReference>
<reference evidence="1 2" key="1">
    <citation type="journal article" date="2015" name="Nature">
        <title>rRNA introns, odd ribosomes, and small enigmatic genomes across a large radiation of phyla.</title>
        <authorList>
            <person name="Brown C.T."/>
            <person name="Hug L.A."/>
            <person name="Thomas B.C."/>
            <person name="Sharon I."/>
            <person name="Castelle C.J."/>
            <person name="Singh A."/>
            <person name="Wilkins M.J."/>
            <person name="Williams K.H."/>
            <person name="Banfield J.F."/>
        </authorList>
    </citation>
    <scope>NUCLEOTIDE SEQUENCE [LARGE SCALE GENOMIC DNA]</scope>
</reference>
<evidence type="ECO:0000313" key="2">
    <source>
        <dbReference type="Proteomes" id="UP000034163"/>
    </source>
</evidence>
<dbReference type="AlphaFoldDB" id="A0A0G0WWP8"/>
<proteinExistence type="predicted"/>
<evidence type="ECO:0000313" key="1">
    <source>
        <dbReference type="EMBL" id="KKS16572.1"/>
    </source>
</evidence>
<comment type="caution">
    <text evidence="1">The sequence shown here is derived from an EMBL/GenBank/DDBJ whole genome shotgun (WGS) entry which is preliminary data.</text>
</comment>
<protein>
    <submittedName>
        <fullName evidence="1">Uncharacterized protein</fullName>
    </submittedName>
</protein>
<sequence>MHNYIGLLVELHVIKDTLRIFQITPTTINPILENEEAYLEGFVVWERTNTPRIFINVEFDDPAKYYFPADIKVYELSSWIFQQGDNILFMIDTEHMSFMRSLRNWMAILPYVQDL</sequence>
<gene>
    <name evidence="1" type="ORF">UU72_C0018G0010</name>
</gene>
<name>A0A0G0WWP8_UNCKA</name>
<dbReference type="PATRIC" id="fig|1619112.3.peg.668"/>